<proteinExistence type="predicted"/>
<protein>
    <submittedName>
        <fullName evidence="1">Uncharacterized protein</fullName>
    </submittedName>
</protein>
<keyword evidence="2" id="KW-1185">Reference proteome</keyword>
<dbReference type="OrthoDB" id="3340565at2"/>
<dbReference type="SUPFAM" id="SSF52540">
    <property type="entry name" value="P-loop containing nucleoside triphosphate hydrolases"/>
    <property type="match status" value="1"/>
</dbReference>
<accession>A0A109IQB0</accession>
<dbReference type="RefSeq" id="WP_067300258.1">
    <property type="nucleotide sequence ID" value="NZ_LRMV01000001.1"/>
</dbReference>
<dbReference type="Proteomes" id="UP000198226">
    <property type="component" value="Chromosome I"/>
</dbReference>
<dbReference type="AlphaFoldDB" id="A0A109IQB0"/>
<dbReference type="InterPro" id="IPR027417">
    <property type="entry name" value="P-loop_NTPase"/>
</dbReference>
<name>A0A109IQB0_9ACTN</name>
<dbReference type="EMBL" id="LT607752">
    <property type="protein sequence ID" value="SCG66896.1"/>
    <property type="molecule type" value="Genomic_DNA"/>
</dbReference>
<organism evidence="1 2">
    <name type="scientific">Micromonospora rifamycinica</name>
    <dbReference type="NCBI Taxonomy" id="291594"/>
    <lineage>
        <taxon>Bacteria</taxon>
        <taxon>Bacillati</taxon>
        <taxon>Actinomycetota</taxon>
        <taxon>Actinomycetes</taxon>
        <taxon>Micromonosporales</taxon>
        <taxon>Micromonosporaceae</taxon>
        <taxon>Micromonospora</taxon>
    </lineage>
</organism>
<sequence>MTDLYPLLHRLAAADDAALTGTPLPPDGRYQVVTTTVDEVTAQIVHTLRDGFAGRSPADYPLLVLGWGRCRVGSTAVTNLFGMARAAAYYQPVKTIGRFALTGGEGSPWKLPDGEPVLFAKEMAGPYVPFEALFNPARCLIEAGWPVDRLRLLVLDRQPRASLDSWMAKWEGRIGRERVVENFVLSTLNYARMRRYAAAEGLAVTHFPYECSRFPQETVSRLFARLGIDHLYRPEMLTGWGAAGDLNSDQSKIHNPVEPEPYVVPGLHGNADEYRFRERQVTALTEEELAVADSAEVVESYQVSVRSCGQELELPAPLREKVFG</sequence>
<evidence type="ECO:0000313" key="2">
    <source>
        <dbReference type="Proteomes" id="UP000198226"/>
    </source>
</evidence>
<evidence type="ECO:0000313" key="1">
    <source>
        <dbReference type="EMBL" id="SCG66896.1"/>
    </source>
</evidence>
<reference evidence="2" key="1">
    <citation type="submission" date="2016-06" db="EMBL/GenBank/DDBJ databases">
        <authorList>
            <person name="Varghese N."/>
            <person name="Submissions Spin"/>
        </authorList>
    </citation>
    <scope>NUCLEOTIDE SEQUENCE [LARGE SCALE GENOMIC DNA]</scope>
    <source>
        <strain evidence="2">DSM 44983</strain>
    </source>
</reference>
<gene>
    <name evidence="1" type="ORF">GA0070623_3234</name>
</gene>